<name>A0ABT1SJI3_9FIRM</name>
<protein>
    <submittedName>
        <fullName evidence="1">Post-transcriptional regulator</fullName>
    </submittedName>
</protein>
<dbReference type="Pfam" id="PF13797">
    <property type="entry name" value="Post_transc_reg"/>
    <property type="match status" value="1"/>
</dbReference>
<gene>
    <name evidence="1" type="ORF">NE663_03825</name>
</gene>
<dbReference type="InterPro" id="IPR025716">
    <property type="entry name" value="Post-transcriptional_regulator"/>
</dbReference>
<organism evidence="1 2">
    <name type="scientific">Massilicoli timonensis</name>
    <dbReference type="NCBI Taxonomy" id="2015901"/>
    <lineage>
        <taxon>Bacteria</taxon>
        <taxon>Bacillati</taxon>
        <taxon>Bacillota</taxon>
        <taxon>Erysipelotrichia</taxon>
        <taxon>Erysipelotrichales</taxon>
        <taxon>Erysipelotrichaceae</taxon>
        <taxon>Massilicoli</taxon>
    </lineage>
</organism>
<sequence length="95" mass="10860">MNYEDIVHNPQVKLAISLKHLHLQREELASLTYQQVEATMLHYIWKYKKPASLHQAVDDIFALQLGEIVGYLSNQAIVVGSQMELDDFQDLIGGH</sequence>
<comment type="caution">
    <text evidence="1">The sequence shown here is derived from an EMBL/GenBank/DDBJ whole genome shotgun (WGS) entry which is preliminary data.</text>
</comment>
<reference evidence="1 2" key="1">
    <citation type="submission" date="2022-06" db="EMBL/GenBank/DDBJ databases">
        <title>Isolation of gut microbiota from human fecal samples.</title>
        <authorList>
            <person name="Pamer E.G."/>
            <person name="Barat B."/>
            <person name="Waligurski E."/>
            <person name="Medina S."/>
            <person name="Paddock L."/>
            <person name="Mostad J."/>
        </authorList>
    </citation>
    <scope>NUCLEOTIDE SEQUENCE [LARGE SCALE GENOMIC DNA]</scope>
    <source>
        <strain evidence="1 2">DFI.6.1</strain>
    </source>
</reference>
<evidence type="ECO:0000313" key="2">
    <source>
        <dbReference type="Proteomes" id="UP001524435"/>
    </source>
</evidence>
<keyword evidence="2" id="KW-1185">Reference proteome</keyword>
<evidence type="ECO:0000313" key="1">
    <source>
        <dbReference type="EMBL" id="MCQ5121384.1"/>
    </source>
</evidence>
<dbReference type="EMBL" id="JANGCH010000004">
    <property type="protein sequence ID" value="MCQ5121384.1"/>
    <property type="molecule type" value="Genomic_DNA"/>
</dbReference>
<accession>A0ABT1SJI3</accession>
<proteinExistence type="predicted"/>
<dbReference type="Proteomes" id="UP001524435">
    <property type="component" value="Unassembled WGS sequence"/>
</dbReference>
<dbReference type="RefSeq" id="WP_102266618.1">
    <property type="nucleotide sequence ID" value="NZ_CALVCM010000003.1"/>
</dbReference>